<evidence type="ECO:0000313" key="3">
    <source>
        <dbReference type="WBParaSite" id="nRc.2.0.1.t19142-RA"/>
    </source>
</evidence>
<dbReference type="PANTHER" id="PTHR23271">
    <property type="entry name" value="HEPATOCELLULAR CARCINOMA-ASSOCIATED ANTIGEN 66"/>
    <property type="match status" value="1"/>
</dbReference>
<dbReference type="Gene3D" id="1.25.40.10">
    <property type="entry name" value="Tetratricopeptide repeat domain"/>
    <property type="match status" value="1"/>
</dbReference>
<dbReference type="Pfam" id="PF24892">
    <property type="entry name" value="UTP6_C"/>
    <property type="match status" value="1"/>
</dbReference>
<dbReference type="InterPro" id="IPR056907">
    <property type="entry name" value="UTP6_C"/>
</dbReference>
<evidence type="ECO:0000259" key="1">
    <source>
        <dbReference type="Pfam" id="PF24892"/>
    </source>
</evidence>
<proteinExistence type="predicted"/>
<dbReference type="GO" id="GO:0000462">
    <property type="term" value="P:maturation of SSU-rRNA from tricistronic rRNA transcript (SSU-rRNA, 5.8S rRNA, LSU-rRNA)"/>
    <property type="evidence" value="ECO:0007669"/>
    <property type="project" value="InterPro"/>
</dbReference>
<dbReference type="InterPro" id="IPR013949">
    <property type="entry name" value="Utp6"/>
</dbReference>
<dbReference type="Proteomes" id="UP000887565">
    <property type="component" value="Unplaced"/>
</dbReference>
<evidence type="ECO:0000313" key="2">
    <source>
        <dbReference type="Proteomes" id="UP000887565"/>
    </source>
</evidence>
<dbReference type="PANTHER" id="PTHR23271:SF1">
    <property type="entry name" value="U3 SMALL NUCLEOLAR RNA-ASSOCIATED PROTEIN 6 HOMOLOG"/>
    <property type="match status" value="1"/>
</dbReference>
<dbReference type="WBParaSite" id="nRc.2.0.1.t19142-RA">
    <property type="protein sequence ID" value="nRc.2.0.1.t19142-RA"/>
    <property type="gene ID" value="nRc.2.0.1.g19142"/>
</dbReference>
<name>A0A915J0C5_ROMCU</name>
<dbReference type="InterPro" id="IPR011990">
    <property type="entry name" value="TPR-like_helical_dom_sf"/>
</dbReference>
<dbReference type="GO" id="GO:0032040">
    <property type="term" value="C:small-subunit processome"/>
    <property type="evidence" value="ECO:0007669"/>
    <property type="project" value="TreeGrafter"/>
</dbReference>
<sequence>LDLCSNIDQKVEALEFCVKLLSKDVEFRNEYLQALIEKNENRETILKTFNECFDTLDEKECLPIWKLALDWSLENYPEKIEEIFEAAFVRDTSISAPMKSYYLEYVCKIKSVKEMRVAFERLSNLKPNSWDFYQTYLRLEDNSPQRDEQKMRMCFEHAIFEFGSCNVDVWCDYVNFEVQKDPVLSSQVYNRALKSLSNSTLVEEFVKRNLSK</sequence>
<dbReference type="GO" id="GO:0034388">
    <property type="term" value="C:Pwp2p-containing subcomplex of 90S preribosome"/>
    <property type="evidence" value="ECO:0007669"/>
    <property type="project" value="TreeGrafter"/>
</dbReference>
<dbReference type="OMA" id="VEFRNEY"/>
<dbReference type="SUPFAM" id="SSF48452">
    <property type="entry name" value="TPR-like"/>
    <property type="match status" value="1"/>
</dbReference>
<accession>A0A915J0C5</accession>
<feature type="domain" description="U3 small nucleolar RNA-associated protein 6 homolog C-terminal" evidence="1">
    <location>
        <begin position="18"/>
        <end position="196"/>
    </location>
</feature>
<dbReference type="AlphaFoldDB" id="A0A915J0C5"/>
<keyword evidence="2" id="KW-1185">Reference proteome</keyword>
<organism evidence="2 3">
    <name type="scientific">Romanomermis culicivorax</name>
    <name type="common">Nematode worm</name>
    <dbReference type="NCBI Taxonomy" id="13658"/>
    <lineage>
        <taxon>Eukaryota</taxon>
        <taxon>Metazoa</taxon>
        <taxon>Ecdysozoa</taxon>
        <taxon>Nematoda</taxon>
        <taxon>Enoplea</taxon>
        <taxon>Dorylaimia</taxon>
        <taxon>Mermithida</taxon>
        <taxon>Mermithoidea</taxon>
        <taxon>Mermithidae</taxon>
        <taxon>Romanomermis</taxon>
    </lineage>
</organism>
<dbReference type="GO" id="GO:0030515">
    <property type="term" value="F:snoRNA binding"/>
    <property type="evidence" value="ECO:0007669"/>
    <property type="project" value="InterPro"/>
</dbReference>
<protein>
    <recommendedName>
        <fullName evidence="1">U3 small nucleolar RNA-associated protein 6 homolog C-terminal domain-containing protein</fullName>
    </recommendedName>
</protein>
<reference evidence="3" key="1">
    <citation type="submission" date="2022-11" db="UniProtKB">
        <authorList>
            <consortium name="WormBaseParasite"/>
        </authorList>
    </citation>
    <scope>IDENTIFICATION</scope>
</reference>